<comment type="caution">
    <text evidence="1">The sequence shown here is derived from an EMBL/GenBank/DDBJ whole genome shotgun (WGS) entry which is preliminary data.</text>
</comment>
<gene>
    <name evidence="1" type="ORF">O7U_00634</name>
</gene>
<proteinExistence type="predicted"/>
<protein>
    <submittedName>
        <fullName evidence="1">Uncharacterized protein</fullName>
    </submittedName>
</protein>
<keyword evidence="2" id="KW-1185">Reference proteome</keyword>
<name>A0ABR4SQ28_BARQI</name>
<dbReference type="EMBL" id="AHPD01000007">
    <property type="protein sequence ID" value="KEC66103.1"/>
    <property type="molecule type" value="Genomic_DNA"/>
</dbReference>
<sequence>MGHVIVEAQRSEQELTRIAQRIRQHWVSVVFNLEDLDTEQQMCTVGGLSWCII</sequence>
<reference evidence="1 2" key="1">
    <citation type="submission" date="2012-04" db="EMBL/GenBank/DDBJ databases">
        <title>The Genome Sequence of Bartonella quintana JK 68.</title>
        <authorList>
            <consortium name="The Broad Institute Genome Sequencing Platform"/>
            <consortium name="The Broad Institute Genome Sequencing Center for Infectious Disease"/>
            <person name="Feldgarden M."/>
            <person name="Kirby J."/>
            <person name="Kosoy M."/>
            <person name="Birtles R."/>
            <person name="Probert W.S."/>
            <person name="Chiaraviglio L."/>
            <person name="Walker B."/>
            <person name="Young S.K."/>
            <person name="Zeng Q."/>
            <person name="Gargeya S."/>
            <person name="Fitzgerald M."/>
            <person name="Haas B."/>
            <person name="Abouelleil A."/>
            <person name="Alvarado L."/>
            <person name="Arachchi H.M."/>
            <person name="Berlin A.M."/>
            <person name="Chapman S.B."/>
            <person name="Goldberg J."/>
            <person name="Griggs A."/>
            <person name="Gujja S."/>
            <person name="Hansen M."/>
            <person name="Howarth C."/>
            <person name="Imamovic A."/>
            <person name="Larimer J."/>
            <person name="McCowen C."/>
            <person name="Montmayeur A."/>
            <person name="Murphy C."/>
            <person name="Neiman D."/>
            <person name="Pearson M."/>
            <person name="Priest M."/>
            <person name="Roberts A."/>
            <person name="Saif S."/>
            <person name="Shea T."/>
            <person name="Sisk P."/>
            <person name="Sykes S."/>
            <person name="Wortman J."/>
            <person name="Nusbaum C."/>
            <person name="Birren B."/>
        </authorList>
    </citation>
    <scope>NUCLEOTIDE SEQUENCE [LARGE SCALE GENOMIC DNA]</scope>
    <source>
        <strain evidence="1 2">JK 68</strain>
    </source>
</reference>
<accession>A0ABR4SQ28</accession>
<evidence type="ECO:0000313" key="1">
    <source>
        <dbReference type="EMBL" id="KEC66103.1"/>
    </source>
</evidence>
<dbReference type="Proteomes" id="UP000027143">
    <property type="component" value="Unassembled WGS sequence"/>
</dbReference>
<evidence type="ECO:0000313" key="2">
    <source>
        <dbReference type="Proteomes" id="UP000027143"/>
    </source>
</evidence>
<organism evidence="1 2">
    <name type="scientific">Bartonella quintana JK 68</name>
    <dbReference type="NCBI Taxonomy" id="1134503"/>
    <lineage>
        <taxon>Bacteria</taxon>
        <taxon>Pseudomonadati</taxon>
        <taxon>Pseudomonadota</taxon>
        <taxon>Alphaproteobacteria</taxon>
        <taxon>Hyphomicrobiales</taxon>
        <taxon>Bartonellaceae</taxon>
        <taxon>Bartonella</taxon>
    </lineage>
</organism>